<evidence type="ECO:0000313" key="2">
    <source>
        <dbReference type="Proteomes" id="UP001521209"/>
    </source>
</evidence>
<dbReference type="Proteomes" id="UP001521209">
    <property type="component" value="Unassembled WGS sequence"/>
</dbReference>
<dbReference type="Pfam" id="PF05284">
    <property type="entry name" value="DUF736"/>
    <property type="match status" value="1"/>
</dbReference>
<dbReference type="InterPro" id="IPR007948">
    <property type="entry name" value="DUF736"/>
</dbReference>
<sequence length="107" mass="11723">MANIGSFKKSGDELHGNITTLTCQAKGIRIIPVTKPTGHKAPSHRVYLNASEIGAAWTNQTNDGRDFLSITLDDPGFAAPVHANLFRDEDGQGFTLTWTRDRRNSRG</sequence>
<evidence type="ECO:0000313" key="1">
    <source>
        <dbReference type="EMBL" id="MCF3947334.1"/>
    </source>
</evidence>
<reference evidence="1 2" key="1">
    <citation type="submission" date="2022-01" db="EMBL/GenBank/DDBJ databases">
        <authorList>
            <person name="Won M."/>
            <person name="Kim S.-J."/>
            <person name="Kwon S.-W."/>
        </authorList>
    </citation>
    <scope>NUCLEOTIDE SEQUENCE [LARGE SCALE GENOMIC DNA]</scope>
    <source>
        <strain evidence="1 2">KCTC 23505</strain>
    </source>
</reference>
<keyword evidence="2" id="KW-1185">Reference proteome</keyword>
<proteinExistence type="predicted"/>
<accession>A0ABS9DXD6</accession>
<organism evidence="1 2">
    <name type="scientific">Acidiphilium iwatense</name>
    <dbReference type="NCBI Taxonomy" id="768198"/>
    <lineage>
        <taxon>Bacteria</taxon>
        <taxon>Pseudomonadati</taxon>
        <taxon>Pseudomonadota</taxon>
        <taxon>Alphaproteobacteria</taxon>
        <taxon>Acetobacterales</taxon>
        <taxon>Acidocellaceae</taxon>
        <taxon>Acidiphilium</taxon>
    </lineage>
</organism>
<protein>
    <submittedName>
        <fullName evidence="1">DUF736 domain-containing protein</fullName>
    </submittedName>
</protein>
<dbReference type="RefSeq" id="WP_235704558.1">
    <property type="nucleotide sequence ID" value="NZ_JAKGBZ010000021.1"/>
</dbReference>
<dbReference type="EMBL" id="JAKGBZ010000021">
    <property type="protein sequence ID" value="MCF3947334.1"/>
    <property type="molecule type" value="Genomic_DNA"/>
</dbReference>
<name>A0ABS9DXD6_9PROT</name>
<gene>
    <name evidence="1" type="ORF">L2A60_11670</name>
</gene>
<comment type="caution">
    <text evidence="1">The sequence shown here is derived from an EMBL/GenBank/DDBJ whole genome shotgun (WGS) entry which is preliminary data.</text>
</comment>